<dbReference type="Pfam" id="PF02639">
    <property type="entry name" value="DUF188"/>
    <property type="match status" value="1"/>
</dbReference>
<dbReference type="OrthoDB" id="9798918at2"/>
<dbReference type="InterPro" id="IPR003791">
    <property type="entry name" value="UPF0178"/>
</dbReference>
<name>A0A2K3YQN2_9STAP</name>
<evidence type="ECO:0000313" key="3">
    <source>
        <dbReference type="EMBL" id="PNZ27528.1"/>
    </source>
</evidence>
<accession>A0A2K3YQN2</accession>
<gene>
    <name evidence="3" type="ORF">CD122_06010</name>
</gene>
<protein>
    <recommendedName>
        <fullName evidence="2">UPF0178 protein CD122_06010</fullName>
    </recommendedName>
</protein>
<comment type="caution">
    <text evidence="3">The sequence shown here is derived from an EMBL/GenBank/DDBJ whole genome shotgun (WGS) entry which is preliminary data.</text>
</comment>
<sequence length="160" mass="18182">MTTRILIDGDACPVVDTIVEVSAQVGVSVLLFRSYDHFSYQSYPEHVHIKYIDGGRDAVDFALLRETQSADIIITQDYGLASLALNKAAYVLHHKGYRYTTQNIEQLLLQRFYHQQERQATKRYGKGPKPFTAVQRQAFKDKLLQTLGHLGLDKSSNHKA</sequence>
<dbReference type="RefSeq" id="WP_103358092.1">
    <property type="nucleotide sequence ID" value="NZ_CP113107.1"/>
</dbReference>
<dbReference type="Proteomes" id="UP000242752">
    <property type="component" value="Unassembled WGS sequence"/>
</dbReference>
<dbReference type="PANTHER" id="PTHR35146">
    <property type="entry name" value="UPF0178 PROTEIN YAII"/>
    <property type="match status" value="1"/>
</dbReference>
<comment type="similarity">
    <text evidence="1 2">Belongs to the UPF0178 family.</text>
</comment>
<organism evidence="3 4">
    <name type="scientific">Staphylococcus rostri</name>
    <dbReference type="NCBI Taxonomy" id="522262"/>
    <lineage>
        <taxon>Bacteria</taxon>
        <taxon>Bacillati</taxon>
        <taxon>Bacillota</taxon>
        <taxon>Bacilli</taxon>
        <taxon>Bacillales</taxon>
        <taxon>Staphylococcaceae</taxon>
        <taxon>Staphylococcus</taxon>
    </lineage>
</organism>
<dbReference type="EMBL" id="PPRF01000036">
    <property type="protein sequence ID" value="PNZ27528.1"/>
    <property type="molecule type" value="Genomic_DNA"/>
</dbReference>
<evidence type="ECO:0000256" key="2">
    <source>
        <dbReference type="HAMAP-Rule" id="MF_00489"/>
    </source>
</evidence>
<reference evidence="3 4" key="1">
    <citation type="submission" date="2017-08" db="EMBL/GenBank/DDBJ databases">
        <title>Draft genome sequences of 64 type strains of genus Staph aureus.</title>
        <authorList>
            <person name="Cole K."/>
            <person name="Golubchik T."/>
            <person name="Russell J."/>
            <person name="Foster D."/>
            <person name="Llewelyn M."/>
            <person name="Wilson D."/>
            <person name="Crook D."/>
            <person name="Paul J."/>
        </authorList>
    </citation>
    <scope>NUCLEOTIDE SEQUENCE [LARGE SCALE GENOMIC DNA]</scope>
    <source>
        <strain evidence="3 4">DSM 21968</strain>
    </source>
</reference>
<dbReference type="PANTHER" id="PTHR35146:SF1">
    <property type="entry name" value="UPF0178 PROTEIN YAII"/>
    <property type="match status" value="1"/>
</dbReference>
<keyword evidence="4" id="KW-1185">Reference proteome</keyword>
<evidence type="ECO:0000256" key="1">
    <source>
        <dbReference type="ARBA" id="ARBA00008522"/>
    </source>
</evidence>
<dbReference type="AlphaFoldDB" id="A0A2K3YQN2"/>
<dbReference type="HAMAP" id="MF_00489">
    <property type="entry name" value="UPF0178"/>
    <property type="match status" value="1"/>
</dbReference>
<evidence type="ECO:0000313" key="4">
    <source>
        <dbReference type="Proteomes" id="UP000242752"/>
    </source>
</evidence>
<dbReference type="NCBIfam" id="NF001095">
    <property type="entry name" value="PRK00124.1"/>
    <property type="match status" value="1"/>
</dbReference>
<proteinExistence type="inferred from homology"/>